<dbReference type="Gene3D" id="1.10.3730.20">
    <property type="match status" value="1"/>
</dbReference>
<feature type="transmembrane region" description="Helical" evidence="1">
    <location>
        <begin position="61"/>
        <end position="80"/>
    </location>
</feature>
<dbReference type="Proteomes" id="UP000178089">
    <property type="component" value="Unassembled WGS sequence"/>
</dbReference>
<comment type="caution">
    <text evidence="3">The sequence shown here is derived from an EMBL/GenBank/DDBJ whole genome shotgun (WGS) entry which is preliminary data.</text>
</comment>
<feature type="transmembrane region" description="Helical" evidence="1">
    <location>
        <begin position="31"/>
        <end position="49"/>
    </location>
</feature>
<organism evidence="3 4">
    <name type="scientific">Candidatus Taylorbacteria bacterium RIFCSPHIGHO2_12_FULL_45_16</name>
    <dbReference type="NCBI Taxonomy" id="1802315"/>
    <lineage>
        <taxon>Bacteria</taxon>
        <taxon>Candidatus Tayloriibacteriota</taxon>
    </lineage>
</organism>
<dbReference type="InterPro" id="IPR000620">
    <property type="entry name" value="EamA_dom"/>
</dbReference>
<sequence length="106" mass="11509">MKWILPISLLIIFELIADILAKEWSLHKGYTLAGGALISYLIANSFWLFALKNGSGLARGAVIFSLASGIIAVVLGVVLFKEEVTKIQMTGMILGVISIGLIFWND</sequence>
<name>A0A1G2N3K4_9BACT</name>
<feature type="transmembrane region" description="Helical" evidence="1">
    <location>
        <begin position="86"/>
        <end position="104"/>
    </location>
</feature>
<dbReference type="EMBL" id="MHRT01000001">
    <property type="protein sequence ID" value="OHA29841.1"/>
    <property type="molecule type" value="Genomic_DNA"/>
</dbReference>
<accession>A0A1G2N3K4</accession>
<evidence type="ECO:0000256" key="1">
    <source>
        <dbReference type="SAM" id="Phobius"/>
    </source>
</evidence>
<gene>
    <name evidence="3" type="ORF">A3F51_03935</name>
</gene>
<reference evidence="3 4" key="1">
    <citation type="journal article" date="2016" name="Nat. Commun.">
        <title>Thousands of microbial genomes shed light on interconnected biogeochemical processes in an aquifer system.</title>
        <authorList>
            <person name="Anantharaman K."/>
            <person name="Brown C.T."/>
            <person name="Hug L.A."/>
            <person name="Sharon I."/>
            <person name="Castelle C.J."/>
            <person name="Probst A.J."/>
            <person name="Thomas B.C."/>
            <person name="Singh A."/>
            <person name="Wilkins M.J."/>
            <person name="Karaoz U."/>
            <person name="Brodie E.L."/>
            <person name="Williams K.H."/>
            <person name="Hubbard S.S."/>
            <person name="Banfield J.F."/>
        </authorList>
    </citation>
    <scope>NUCLEOTIDE SEQUENCE [LARGE SCALE GENOMIC DNA]</scope>
</reference>
<dbReference type="InterPro" id="IPR037185">
    <property type="entry name" value="EmrE-like"/>
</dbReference>
<dbReference type="Pfam" id="PF00892">
    <property type="entry name" value="EamA"/>
    <property type="match status" value="1"/>
</dbReference>
<evidence type="ECO:0000313" key="4">
    <source>
        <dbReference type="Proteomes" id="UP000178089"/>
    </source>
</evidence>
<feature type="domain" description="EamA" evidence="2">
    <location>
        <begin position="11"/>
        <end position="103"/>
    </location>
</feature>
<keyword evidence="1" id="KW-0472">Membrane</keyword>
<dbReference type="AlphaFoldDB" id="A0A1G2N3K4"/>
<keyword evidence="1" id="KW-1133">Transmembrane helix</keyword>
<dbReference type="SUPFAM" id="SSF103481">
    <property type="entry name" value="Multidrug resistance efflux transporter EmrE"/>
    <property type="match status" value="1"/>
</dbReference>
<proteinExistence type="predicted"/>
<dbReference type="GO" id="GO:0016020">
    <property type="term" value="C:membrane"/>
    <property type="evidence" value="ECO:0007669"/>
    <property type="project" value="InterPro"/>
</dbReference>
<keyword evidence="1" id="KW-0812">Transmembrane</keyword>
<evidence type="ECO:0000259" key="2">
    <source>
        <dbReference type="Pfam" id="PF00892"/>
    </source>
</evidence>
<protein>
    <recommendedName>
        <fullName evidence="2">EamA domain-containing protein</fullName>
    </recommendedName>
</protein>
<evidence type="ECO:0000313" key="3">
    <source>
        <dbReference type="EMBL" id="OHA29841.1"/>
    </source>
</evidence>